<feature type="region of interest" description="Disordered" evidence="1">
    <location>
        <begin position="1"/>
        <end position="96"/>
    </location>
</feature>
<name>A0A0G4ITK0_PLABS</name>
<proteinExistence type="predicted"/>
<dbReference type="AlphaFoldDB" id="A0A0G4ITK0"/>
<accession>A0A0G4ITK0</accession>
<reference evidence="2 4" key="1">
    <citation type="submission" date="2015-02" db="EMBL/GenBank/DDBJ databases">
        <authorList>
            <person name="Chooi Y.-H."/>
        </authorList>
    </citation>
    <scope>NUCLEOTIDE SEQUENCE [LARGE SCALE GENOMIC DNA]</scope>
    <source>
        <strain evidence="2">E3</strain>
    </source>
</reference>
<evidence type="ECO:0000256" key="1">
    <source>
        <dbReference type="SAM" id="MobiDB-lite"/>
    </source>
</evidence>
<feature type="compositionally biased region" description="Low complexity" evidence="1">
    <location>
        <begin position="58"/>
        <end position="67"/>
    </location>
</feature>
<protein>
    <submittedName>
        <fullName evidence="2">Uncharacterized protein</fullName>
    </submittedName>
</protein>
<dbReference type="EMBL" id="CDSF01000085">
    <property type="protein sequence ID" value="CEO98494.1"/>
    <property type="molecule type" value="Genomic_DNA"/>
</dbReference>
<sequence>MSAAAVADDVKAGGKAGSASGDAKSPDDDDWGDFASPANDNRGHVAPAANDEDDWGDFNDAAAVPAADGDDDHDDWGAFEQPSAAPAEPAPDPLVGLESPEFEQLVEKRLREFLPSDCVGVIGDDEDDEQGATLVQLIAGWEKDRPALLSPDGRLRPLTTSSIFYQSRLGELVFAGIGITNAPTEPYRPLRRKFSLESPVGTLSTTNSLWVLPDSAAAPTEAPATDDDATLSSIEAVGDLVRQLPDLSHMTASQLQR</sequence>
<dbReference type="Proteomes" id="UP000039324">
    <property type="component" value="Unassembled WGS sequence"/>
</dbReference>
<keyword evidence="4" id="KW-1185">Reference proteome</keyword>
<evidence type="ECO:0000313" key="4">
    <source>
        <dbReference type="Proteomes" id="UP000039324"/>
    </source>
</evidence>
<evidence type="ECO:0000313" key="3">
    <source>
        <dbReference type="EMBL" id="SPQ95876.1"/>
    </source>
</evidence>
<dbReference type="EMBL" id="OVEO01000004">
    <property type="protein sequence ID" value="SPQ95876.1"/>
    <property type="molecule type" value="Genomic_DNA"/>
</dbReference>
<geneLocation type="mitochondrion" evidence="3"/>
<gene>
    <name evidence="2" type="ORF">PBRA_006608</name>
    <name evidence="3" type="ORF">PLBR_LOCUS3091</name>
</gene>
<evidence type="ECO:0000313" key="2">
    <source>
        <dbReference type="EMBL" id="CEO98494.1"/>
    </source>
</evidence>
<reference evidence="3 5" key="2">
    <citation type="submission" date="2018-03" db="EMBL/GenBank/DDBJ databases">
        <authorList>
            <person name="Fogelqvist J."/>
        </authorList>
    </citation>
    <scope>NUCLEOTIDE SEQUENCE [LARGE SCALE GENOMIC DNA]</scope>
</reference>
<evidence type="ECO:0000313" key="5">
    <source>
        <dbReference type="Proteomes" id="UP000290189"/>
    </source>
</evidence>
<organism evidence="2 4">
    <name type="scientific">Plasmodiophora brassicae</name>
    <name type="common">Clubroot disease agent</name>
    <dbReference type="NCBI Taxonomy" id="37360"/>
    <lineage>
        <taxon>Eukaryota</taxon>
        <taxon>Sar</taxon>
        <taxon>Rhizaria</taxon>
        <taxon>Endomyxa</taxon>
        <taxon>Phytomyxea</taxon>
        <taxon>Plasmodiophorida</taxon>
        <taxon>Plasmodiophoridae</taxon>
        <taxon>Plasmodiophora</taxon>
    </lineage>
</organism>
<feature type="compositionally biased region" description="Low complexity" evidence="1">
    <location>
        <begin position="78"/>
        <end position="87"/>
    </location>
</feature>
<keyword evidence="3" id="KW-0496">Mitochondrion</keyword>
<dbReference type="Proteomes" id="UP000290189">
    <property type="component" value="Unassembled WGS sequence"/>
</dbReference>